<name>A0AAV3R690_LITER</name>
<feature type="compositionally biased region" description="Basic and acidic residues" evidence="1">
    <location>
        <begin position="41"/>
        <end position="78"/>
    </location>
</feature>
<feature type="compositionally biased region" description="Basic and acidic residues" evidence="1">
    <location>
        <begin position="154"/>
        <end position="165"/>
    </location>
</feature>
<reference evidence="2 3" key="1">
    <citation type="submission" date="2024-01" db="EMBL/GenBank/DDBJ databases">
        <title>The complete chloroplast genome sequence of Lithospermum erythrorhizon: insights into the phylogenetic relationship among Boraginaceae species and the maternal lineages of purple gromwells.</title>
        <authorList>
            <person name="Okada T."/>
            <person name="Watanabe K."/>
        </authorList>
    </citation>
    <scope>NUCLEOTIDE SEQUENCE [LARGE SCALE GENOMIC DNA]</scope>
</reference>
<feature type="region of interest" description="Disordered" evidence="1">
    <location>
        <begin position="1"/>
        <end position="178"/>
    </location>
</feature>
<sequence>MSGKRHRCQQPSKESDDRINEGPKKHHHRHNSGQSARNFRRREPTDSREHHGERSSRTAEEDKVKHHKFSELQSEHNPRAKKWPAFRDQKMDAEAEITAANPPKPNNSQLPASESDKKYERECHNYRSWDRRERPTTGERGVANRKGKFLSTDRYGDDNGRDRFAARQGNRLGGGLMDKWKHDLFDESNRSPPPKSEEDQIAKVEALLAS</sequence>
<evidence type="ECO:0008006" key="4">
    <source>
        <dbReference type="Google" id="ProtNLM"/>
    </source>
</evidence>
<protein>
    <recommendedName>
        <fullName evidence="4">Btz domain-containing protein</fullName>
    </recommendedName>
</protein>
<dbReference type="PANTHER" id="PTHR36364:SF1">
    <property type="entry name" value="OS03G0203000 PROTEIN"/>
    <property type="match status" value="1"/>
</dbReference>
<evidence type="ECO:0000313" key="2">
    <source>
        <dbReference type="EMBL" id="GAA0170403.1"/>
    </source>
</evidence>
<dbReference type="AlphaFoldDB" id="A0AAV3R690"/>
<gene>
    <name evidence="2" type="ORF">LIER_24671</name>
</gene>
<dbReference type="PANTHER" id="PTHR36364">
    <property type="entry name" value="OS03G0203000 PROTEIN"/>
    <property type="match status" value="1"/>
</dbReference>
<feature type="compositionally biased region" description="Basic and acidic residues" evidence="1">
    <location>
        <begin position="13"/>
        <end position="23"/>
    </location>
</feature>
<dbReference type="EMBL" id="BAABME010007228">
    <property type="protein sequence ID" value="GAA0170403.1"/>
    <property type="molecule type" value="Genomic_DNA"/>
</dbReference>
<keyword evidence="3" id="KW-1185">Reference proteome</keyword>
<accession>A0AAV3R690</accession>
<comment type="caution">
    <text evidence="2">The sequence shown here is derived from an EMBL/GenBank/DDBJ whole genome shotgun (WGS) entry which is preliminary data.</text>
</comment>
<feature type="compositionally biased region" description="Basic and acidic residues" evidence="1">
    <location>
        <begin position="114"/>
        <end position="137"/>
    </location>
</feature>
<organism evidence="2 3">
    <name type="scientific">Lithospermum erythrorhizon</name>
    <name type="common">Purple gromwell</name>
    <name type="synonym">Lithospermum officinale var. erythrorhizon</name>
    <dbReference type="NCBI Taxonomy" id="34254"/>
    <lineage>
        <taxon>Eukaryota</taxon>
        <taxon>Viridiplantae</taxon>
        <taxon>Streptophyta</taxon>
        <taxon>Embryophyta</taxon>
        <taxon>Tracheophyta</taxon>
        <taxon>Spermatophyta</taxon>
        <taxon>Magnoliopsida</taxon>
        <taxon>eudicotyledons</taxon>
        <taxon>Gunneridae</taxon>
        <taxon>Pentapetalae</taxon>
        <taxon>asterids</taxon>
        <taxon>lamiids</taxon>
        <taxon>Boraginales</taxon>
        <taxon>Boraginaceae</taxon>
        <taxon>Boraginoideae</taxon>
        <taxon>Lithospermeae</taxon>
        <taxon>Lithospermum</taxon>
    </lineage>
</organism>
<evidence type="ECO:0000256" key="1">
    <source>
        <dbReference type="SAM" id="MobiDB-lite"/>
    </source>
</evidence>
<proteinExistence type="predicted"/>
<evidence type="ECO:0000313" key="3">
    <source>
        <dbReference type="Proteomes" id="UP001454036"/>
    </source>
</evidence>
<dbReference type="Proteomes" id="UP001454036">
    <property type="component" value="Unassembled WGS sequence"/>
</dbReference>